<keyword evidence="1" id="KW-0175">Coiled coil</keyword>
<comment type="caution">
    <text evidence="2">The sequence shown here is derived from an EMBL/GenBank/DDBJ whole genome shotgun (WGS) entry which is preliminary data.</text>
</comment>
<name>A0A915YN49_9GLOM</name>
<dbReference type="VEuPathDB" id="FungiDB:RhiirFUN_001194"/>
<sequence>MPRDGCKQNCLVQIPGSSEKKELVKNDIIHLPLNTLPDKFLKDVLADKKVIDWELGYAMTIHTSQGMTLKAPQHVWVIDENLAWDNLIYLAVGRVEYLSQLIRVEAPPLPPEIAQEIEEAKKNRWLEHELRPSIQEKLVRYMGQDKEKGREFDLTVDYILTLKRIQEDKCALCLIEMKFEWDQPKDISQWTVDRIHNMGLEDIIDDVKKNIKTVFQNGVRAEDWQEVYIIGLQLTLDRLARELEFAQNNYQDMSANQIN</sequence>
<dbReference type="CDD" id="cd18809">
    <property type="entry name" value="SF1_C_RecD"/>
    <property type="match status" value="1"/>
</dbReference>
<organism evidence="2 3">
    <name type="scientific">Rhizophagus irregularis</name>
    <dbReference type="NCBI Taxonomy" id="588596"/>
    <lineage>
        <taxon>Eukaryota</taxon>
        <taxon>Fungi</taxon>
        <taxon>Fungi incertae sedis</taxon>
        <taxon>Mucoromycota</taxon>
        <taxon>Glomeromycotina</taxon>
        <taxon>Glomeromycetes</taxon>
        <taxon>Glomerales</taxon>
        <taxon>Glomeraceae</taxon>
        <taxon>Rhizophagus</taxon>
    </lineage>
</organism>
<protein>
    <submittedName>
        <fullName evidence="2">Uncharacterized protein</fullName>
    </submittedName>
</protein>
<evidence type="ECO:0000313" key="3">
    <source>
        <dbReference type="Proteomes" id="UP000684084"/>
    </source>
</evidence>
<dbReference type="Proteomes" id="UP000684084">
    <property type="component" value="Unassembled WGS sequence"/>
</dbReference>
<evidence type="ECO:0000313" key="2">
    <source>
        <dbReference type="EMBL" id="CAB5296467.1"/>
    </source>
</evidence>
<feature type="coiled-coil region" evidence="1">
    <location>
        <begin position="229"/>
        <end position="256"/>
    </location>
</feature>
<reference evidence="2" key="1">
    <citation type="submission" date="2020-05" db="EMBL/GenBank/DDBJ databases">
        <authorList>
            <person name="Rincon C."/>
            <person name="Sanders R I."/>
            <person name="Robbins C."/>
            <person name="Chaturvedi A."/>
        </authorList>
    </citation>
    <scope>NUCLEOTIDE SEQUENCE</scope>
    <source>
        <strain evidence="2">CHB12</strain>
    </source>
</reference>
<dbReference type="EMBL" id="CAGKOT010000001">
    <property type="protein sequence ID" value="CAB5296467.1"/>
    <property type="molecule type" value="Genomic_DNA"/>
</dbReference>
<evidence type="ECO:0000256" key="1">
    <source>
        <dbReference type="SAM" id="Coils"/>
    </source>
</evidence>
<dbReference type="AlphaFoldDB" id="A0A915YN49"/>
<accession>A0A915YN49</accession>
<dbReference type="OrthoDB" id="2415303at2759"/>
<proteinExistence type="predicted"/>
<dbReference type="VEuPathDB" id="FungiDB:RhiirFUN_001193"/>
<gene>
    <name evidence="2" type="ORF">CHRIB12_LOCUS501</name>
</gene>